<dbReference type="InterPro" id="IPR037523">
    <property type="entry name" value="VOC_core"/>
</dbReference>
<dbReference type="SUPFAM" id="SSF54593">
    <property type="entry name" value="Glyoxalase/Bleomycin resistance protein/Dihydroxybiphenyl dioxygenase"/>
    <property type="match status" value="1"/>
</dbReference>
<dbReference type="Proteomes" id="UP000316714">
    <property type="component" value="Unassembled WGS sequence"/>
</dbReference>
<name>A0A5C5VIQ1_9BACT</name>
<dbReference type="Gene3D" id="3.10.180.10">
    <property type="entry name" value="2,3-Dihydroxybiphenyl 1,2-Dioxygenase, domain 1"/>
    <property type="match status" value="1"/>
</dbReference>
<keyword evidence="3" id="KW-1185">Reference proteome</keyword>
<dbReference type="Pfam" id="PF00903">
    <property type="entry name" value="Glyoxalase"/>
    <property type="match status" value="1"/>
</dbReference>
<sequence>MSLPLGLRAIPTQPELSVIGPLSEVIVYVEQMDAQVRFYRDMLGLTVTHPDNATDYSSEAWVTFETGACTLALHAGGRRRLGADAPKFVFRVADAERTGVALAARGVQVSDTRSPAPGVVVVDCRDPEGNAFSIESSGR</sequence>
<dbReference type="PROSITE" id="PS51819">
    <property type="entry name" value="VOC"/>
    <property type="match status" value="1"/>
</dbReference>
<protein>
    <submittedName>
        <fullName evidence="2">Glyoxalase-like domain protein</fullName>
    </submittedName>
</protein>
<organism evidence="2 3">
    <name type="scientific">Posidoniimonas corsicana</name>
    <dbReference type="NCBI Taxonomy" id="1938618"/>
    <lineage>
        <taxon>Bacteria</taxon>
        <taxon>Pseudomonadati</taxon>
        <taxon>Planctomycetota</taxon>
        <taxon>Planctomycetia</taxon>
        <taxon>Pirellulales</taxon>
        <taxon>Lacipirellulaceae</taxon>
        <taxon>Posidoniimonas</taxon>
    </lineage>
</organism>
<accession>A0A5C5VIQ1</accession>
<proteinExistence type="predicted"/>
<dbReference type="EMBL" id="SIHJ01000001">
    <property type="protein sequence ID" value="TWT37981.1"/>
    <property type="molecule type" value="Genomic_DNA"/>
</dbReference>
<evidence type="ECO:0000313" key="2">
    <source>
        <dbReference type="EMBL" id="TWT37981.1"/>
    </source>
</evidence>
<reference evidence="2 3" key="1">
    <citation type="submission" date="2019-02" db="EMBL/GenBank/DDBJ databases">
        <title>Deep-cultivation of Planctomycetes and their phenomic and genomic characterization uncovers novel biology.</title>
        <authorList>
            <person name="Wiegand S."/>
            <person name="Jogler M."/>
            <person name="Boedeker C."/>
            <person name="Pinto D."/>
            <person name="Vollmers J."/>
            <person name="Rivas-Marin E."/>
            <person name="Kohn T."/>
            <person name="Peeters S.H."/>
            <person name="Heuer A."/>
            <person name="Rast P."/>
            <person name="Oberbeckmann S."/>
            <person name="Bunk B."/>
            <person name="Jeske O."/>
            <person name="Meyerdierks A."/>
            <person name="Storesund J.E."/>
            <person name="Kallscheuer N."/>
            <person name="Luecker S."/>
            <person name="Lage O.M."/>
            <person name="Pohl T."/>
            <person name="Merkel B.J."/>
            <person name="Hornburger P."/>
            <person name="Mueller R.-W."/>
            <person name="Bruemmer F."/>
            <person name="Labrenz M."/>
            <person name="Spormann A.M."/>
            <person name="Op Den Camp H."/>
            <person name="Overmann J."/>
            <person name="Amann R."/>
            <person name="Jetten M.S.M."/>
            <person name="Mascher T."/>
            <person name="Medema M.H."/>
            <person name="Devos D.P."/>
            <person name="Kaster A.-K."/>
            <person name="Ovreas L."/>
            <person name="Rohde M."/>
            <person name="Galperin M.Y."/>
            <person name="Jogler C."/>
        </authorList>
    </citation>
    <scope>NUCLEOTIDE SEQUENCE [LARGE SCALE GENOMIC DNA]</scope>
    <source>
        <strain evidence="2 3">KOR34</strain>
    </source>
</reference>
<dbReference type="InterPro" id="IPR004360">
    <property type="entry name" value="Glyas_Fos-R_dOase_dom"/>
</dbReference>
<evidence type="ECO:0000259" key="1">
    <source>
        <dbReference type="PROSITE" id="PS51819"/>
    </source>
</evidence>
<dbReference type="AlphaFoldDB" id="A0A5C5VIQ1"/>
<evidence type="ECO:0000313" key="3">
    <source>
        <dbReference type="Proteomes" id="UP000316714"/>
    </source>
</evidence>
<feature type="domain" description="VOC" evidence="1">
    <location>
        <begin position="21"/>
        <end position="137"/>
    </location>
</feature>
<comment type="caution">
    <text evidence="2">The sequence shown here is derived from an EMBL/GenBank/DDBJ whole genome shotgun (WGS) entry which is preliminary data.</text>
</comment>
<dbReference type="OrthoDB" id="9812656at2"/>
<dbReference type="InterPro" id="IPR029068">
    <property type="entry name" value="Glyas_Bleomycin-R_OHBP_Dase"/>
</dbReference>
<gene>
    <name evidence="2" type="ORF">KOR34_29470</name>
</gene>